<reference evidence="4" key="1">
    <citation type="submission" date="2018-05" db="EMBL/GenBank/DDBJ databases">
        <authorList>
            <person name="Lanie J.A."/>
            <person name="Ng W.-L."/>
            <person name="Kazmierczak K.M."/>
            <person name="Andrzejewski T.M."/>
            <person name="Davidsen T.M."/>
            <person name="Wayne K.J."/>
            <person name="Tettelin H."/>
            <person name="Glass J.I."/>
            <person name="Rusch D."/>
            <person name="Podicherti R."/>
            <person name="Tsui H.-C.T."/>
            <person name="Winkler M.E."/>
        </authorList>
    </citation>
    <scope>NUCLEOTIDE SEQUENCE</scope>
</reference>
<accession>A0A383BJI2</accession>
<dbReference type="GO" id="GO:0006796">
    <property type="term" value="P:phosphate-containing compound metabolic process"/>
    <property type="evidence" value="ECO:0007669"/>
    <property type="project" value="UniProtKB-ARBA"/>
</dbReference>
<keyword evidence="2" id="KW-0418">Kinase</keyword>
<dbReference type="PANTHER" id="PTHR10584">
    <property type="entry name" value="SUGAR KINASE"/>
    <property type="match status" value="1"/>
</dbReference>
<keyword evidence="1" id="KW-0808">Transferase</keyword>
<feature type="non-terminal residue" evidence="4">
    <location>
        <position position="195"/>
    </location>
</feature>
<protein>
    <recommendedName>
        <fullName evidence="3">Carbohydrate kinase PfkB domain-containing protein</fullName>
    </recommendedName>
</protein>
<dbReference type="InterPro" id="IPR002139">
    <property type="entry name" value="Ribo/fructo_kinase"/>
</dbReference>
<dbReference type="EMBL" id="UINC01200903">
    <property type="protein sequence ID" value="SVE20001.1"/>
    <property type="molecule type" value="Genomic_DNA"/>
</dbReference>
<dbReference type="Pfam" id="PF00294">
    <property type="entry name" value="PfkB"/>
    <property type="match status" value="1"/>
</dbReference>
<gene>
    <name evidence="4" type="ORF">METZ01_LOCUS472855</name>
</gene>
<sequence length="195" mass="21100">MKKIVVIGSANFDFTQTGTTFPEQGQTALASNSYTSIGGKGANQAVSASRLTPKSHVHFIGVIGNDFMGNAIIDVLKTENLDISSLRRVNGISTGNALIYIDSDNQNHISVDLGANSLCSTEEIFCFSKMSSEVSVVVLQQEIPIETNYKILKEAKAKNVVTILDPGPPSDDVNQYPDYFQLVDFLTPNLHEAEA</sequence>
<feature type="domain" description="Carbohydrate kinase PfkB" evidence="3">
    <location>
        <begin position="1"/>
        <end position="195"/>
    </location>
</feature>
<name>A0A383BJI2_9ZZZZ</name>
<dbReference type="Gene3D" id="3.40.1190.20">
    <property type="match status" value="1"/>
</dbReference>
<evidence type="ECO:0000256" key="1">
    <source>
        <dbReference type="ARBA" id="ARBA00022679"/>
    </source>
</evidence>
<evidence type="ECO:0000259" key="3">
    <source>
        <dbReference type="Pfam" id="PF00294"/>
    </source>
</evidence>
<dbReference type="InterPro" id="IPR011611">
    <property type="entry name" value="PfkB_dom"/>
</dbReference>
<dbReference type="PRINTS" id="PR00990">
    <property type="entry name" value="RIBOKINASE"/>
</dbReference>
<dbReference type="SUPFAM" id="SSF53613">
    <property type="entry name" value="Ribokinase-like"/>
    <property type="match status" value="1"/>
</dbReference>
<dbReference type="PANTHER" id="PTHR10584:SF166">
    <property type="entry name" value="RIBOKINASE"/>
    <property type="match status" value="1"/>
</dbReference>
<evidence type="ECO:0000313" key="4">
    <source>
        <dbReference type="EMBL" id="SVE20001.1"/>
    </source>
</evidence>
<dbReference type="GO" id="GO:0016301">
    <property type="term" value="F:kinase activity"/>
    <property type="evidence" value="ECO:0007669"/>
    <property type="project" value="UniProtKB-KW"/>
</dbReference>
<proteinExistence type="predicted"/>
<dbReference type="AlphaFoldDB" id="A0A383BJI2"/>
<dbReference type="InterPro" id="IPR029056">
    <property type="entry name" value="Ribokinase-like"/>
</dbReference>
<evidence type="ECO:0000256" key="2">
    <source>
        <dbReference type="ARBA" id="ARBA00022777"/>
    </source>
</evidence>
<organism evidence="4">
    <name type="scientific">marine metagenome</name>
    <dbReference type="NCBI Taxonomy" id="408172"/>
    <lineage>
        <taxon>unclassified sequences</taxon>
        <taxon>metagenomes</taxon>
        <taxon>ecological metagenomes</taxon>
    </lineage>
</organism>